<dbReference type="RefSeq" id="WP_126907714.1">
    <property type="nucleotide sequence ID" value="NZ_ML133750.1"/>
</dbReference>
<feature type="coiled-coil region" evidence="1">
    <location>
        <begin position="204"/>
        <end position="288"/>
    </location>
</feature>
<evidence type="ECO:0000313" key="3">
    <source>
        <dbReference type="EMBL" id="RUM08684.1"/>
    </source>
</evidence>
<keyword evidence="1" id="KW-0175">Coiled coil</keyword>
<dbReference type="PANTHER" id="PTHR41259">
    <property type="entry name" value="DOUBLE-STRAND BREAK REPAIR RAD50 ATPASE, PUTATIVE-RELATED"/>
    <property type="match status" value="1"/>
</dbReference>
<dbReference type="CDD" id="cd00267">
    <property type="entry name" value="ABC_ATPase"/>
    <property type="match status" value="1"/>
</dbReference>
<dbReference type="Pfam" id="PF13514">
    <property type="entry name" value="AAA_27"/>
    <property type="match status" value="1"/>
</dbReference>
<gene>
    <name evidence="3" type="ORF">EFR84_03790</name>
</gene>
<comment type="caution">
    <text evidence="3">The sequence shown here is derived from an EMBL/GenBank/DDBJ whole genome shotgun (WGS) entry which is preliminary data.</text>
</comment>
<dbReference type="GO" id="GO:0003677">
    <property type="term" value="F:DNA binding"/>
    <property type="evidence" value="ECO:0007669"/>
    <property type="project" value="UniProtKB-KW"/>
</dbReference>
<evidence type="ECO:0000259" key="2">
    <source>
        <dbReference type="Pfam" id="PF13514"/>
    </source>
</evidence>
<dbReference type="InterPro" id="IPR027417">
    <property type="entry name" value="P-loop_NTPase"/>
</dbReference>
<dbReference type="Proteomes" id="UP000278081">
    <property type="component" value="Unassembled WGS sequence"/>
</dbReference>
<organism evidence="3 4">
    <name type="scientific">Rhizobium chutanense</name>
    <dbReference type="NCBI Taxonomy" id="2035448"/>
    <lineage>
        <taxon>Bacteria</taxon>
        <taxon>Pseudomonadati</taxon>
        <taxon>Pseudomonadota</taxon>
        <taxon>Alphaproteobacteria</taxon>
        <taxon>Hyphomicrobiales</taxon>
        <taxon>Rhizobiaceae</taxon>
        <taxon>Rhizobium/Agrobacterium group</taxon>
        <taxon>Rhizobium</taxon>
    </lineage>
</organism>
<evidence type="ECO:0000313" key="4">
    <source>
        <dbReference type="Proteomes" id="UP000278081"/>
    </source>
</evidence>
<dbReference type="InterPro" id="IPR038734">
    <property type="entry name" value="YhaN_AAA"/>
</dbReference>
<protein>
    <submittedName>
        <fullName evidence="3">DNA-binding protein</fullName>
    </submittedName>
</protein>
<sequence>MKLTALRLHNVKRFAGRGIAVEGITDGVNVLSAANEHGKSTCFEALHALFFQPHSGTPKNVQMLRPYSGGNPIVEADISIETGRYRLTKQFYSGRRASVTDLGSGRIVAQADEAEAFIGDLISGGTSGPAGLLWVRQGVTGIENRSKSEEENDKRVRESLLSSVQGEVEALTGGRRMTAVLEACEEELNRLVTTTLRPKTGGRFAAALEERDRLQAEEARLAKEVEMLHGALDRRRSVQARLRELENSDEEAGRKAAIANAEAVLEAAKLHERELKALDAEAALAASRRDAAQQAFDRFHTALNRSGELARRFALAEKELSNAAEQRTASLVESEAATAEVQAAEAEERVNREWLARLEAALRSRHAAERLAELRQRLEQAETARQQIEDGEAAHALLAIPADAIERLEALDLKIVGLRAAAEVGLPTLRIDYLKDVSGLVSMDRQPLPGGEDKSFAGMARLDIAGVGTLTIHSSRQAEQDGALETAQSARQTLLAKLGVESLLAARQRDIAARSKHEELVRARQRLADLAPKGIDALHLDAARFAELSQGPVDLDADPEEVRTRLADATRRIELARNRAREASVMRTEAGEAILRAQTEHARLRQELDAIEAIIGPEAGRNDVQQDLTAELSSAKEQFDAAELRAGPLRRTGRDLAGAEAALARARSVADAAGREIARLREELADLGGQIRTRSDSAVEENWSEIRDLLAAAREQVKRFETEVAVLDRLRKALTATRAAARDLYLKPVMNELAPLVGLLFDDISITFDGDSLLPQIVRRNGLDEDVDRLSGGMREQLSVLTRLAFARLLTRDGRPAPVILDDALVYSDDDRIERMFDALHRQSRDQQILVFSCRQRAFARLGGNVLAMQPWQPD</sequence>
<feature type="coiled-coil region" evidence="1">
    <location>
        <begin position="566"/>
        <end position="730"/>
    </location>
</feature>
<dbReference type="SUPFAM" id="SSF52540">
    <property type="entry name" value="P-loop containing nucleoside triphosphate hydrolases"/>
    <property type="match status" value="1"/>
</dbReference>
<dbReference type="OrthoDB" id="7069379at2"/>
<dbReference type="EMBL" id="RJTJ01000003">
    <property type="protein sequence ID" value="RUM08684.1"/>
    <property type="molecule type" value="Genomic_DNA"/>
</dbReference>
<dbReference type="PANTHER" id="PTHR41259:SF1">
    <property type="entry name" value="DOUBLE-STRAND BREAK REPAIR RAD50 ATPASE, PUTATIVE-RELATED"/>
    <property type="match status" value="1"/>
</dbReference>
<dbReference type="AlphaFoldDB" id="A0A432P7K7"/>
<name>A0A432P7K7_9HYPH</name>
<accession>A0A432P7K7</accession>
<dbReference type="Gene3D" id="3.40.50.300">
    <property type="entry name" value="P-loop containing nucleotide triphosphate hydrolases"/>
    <property type="match status" value="2"/>
</dbReference>
<feature type="coiled-coil region" evidence="1">
    <location>
        <begin position="329"/>
        <end position="391"/>
    </location>
</feature>
<reference evidence="3 4" key="1">
    <citation type="submission" date="2018-11" db="EMBL/GenBank/DDBJ databases">
        <title>Rhizobium chutanense sp. nov., isolated from root nodules of Phaseolus vulgaris in China.</title>
        <authorList>
            <person name="Huo Y."/>
        </authorList>
    </citation>
    <scope>NUCLEOTIDE SEQUENCE [LARGE SCALE GENOMIC DNA]</scope>
    <source>
        <strain evidence="3 4">C16</strain>
    </source>
</reference>
<keyword evidence="3" id="KW-0238">DNA-binding</keyword>
<evidence type="ECO:0000256" key="1">
    <source>
        <dbReference type="SAM" id="Coils"/>
    </source>
</evidence>
<proteinExistence type="predicted"/>
<feature type="domain" description="YhaN AAA" evidence="2">
    <location>
        <begin position="1"/>
        <end position="60"/>
    </location>
</feature>